<gene>
    <name evidence="1" type="ORF">KUCAC02_023930</name>
</gene>
<evidence type="ECO:0000313" key="1">
    <source>
        <dbReference type="EMBL" id="KAI4812554.1"/>
    </source>
</evidence>
<sequence length="81" mass="8768">MLYGAVSANKQAATAFRIDRVKQPTRELTGEATDSSSAFFVQLGSGRLDTVILMLSWTIKRCGVGTVGLKCEVEVKNKMVS</sequence>
<proteinExistence type="predicted"/>
<accession>A0ACB9WH09</accession>
<evidence type="ECO:0000313" key="2">
    <source>
        <dbReference type="Proteomes" id="UP001057452"/>
    </source>
</evidence>
<protein>
    <submittedName>
        <fullName evidence="1">Uncharacterized protein</fullName>
    </submittedName>
</protein>
<keyword evidence="2" id="KW-1185">Reference proteome</keyword>
<dbReference type="EMBL" id="CM043806">
    <property type="protein sequence ID" value="KAI4812554.1"/>
    <property type="molecule type" value="Genomic_DNA"/>
</dbReference>
<reference evidence="1" key="1">
    <citation type="submission" date="2022-05" db="EMBL/GenBank/DDBJ databases">
        <title>Chromosome-level genome of Chaenocephalus aceratus.</title>
        <authorList>
            <person name="Park H."/>
        </authorList>
    </citation>
    <scope>NUCLEOTIDE SEQUENCE</scope>
    <source>
        <strain evidence="1">KU_202001</strain>
    </source>
</reference>
<comment type="caution">
    <text evidence="1">The sequence shown here is derived from an EMBL/GenBank/DDBJ whole genome shotgun (WGS) entry which is preliminary data.</text>
</comment>
<organism evidence="1 2">
    <name type="scientific">Chaenocephalus aceratus</name>
    <name type="common">Blackfin icefish</name>
    <name type="synonym">Chaenichthys aceratus</name>
    <dbReference type="NCBI Taxonomy" id="36190"/>
    <lineage>
        <taxon>Eukaryota</taxon>
        <taxon>Metazoa</taxon>
        <taxon>Chordata</taxon>
        <taxon>Craniata</taxon>
        <taxon>Vertebrata</taxon>
        <taxon>Euteleostomi</taxon>
        <taxon>Actinopterygii</taxon>
        <taxon>Neopterygii</taxon>
        <taxon>Teleostei</taxon>
        <taxon>Neoteleostei</taxon>
        <taxon>Acanthomorphata</taxon>
        <taxon>Eupercaria</taxon>
        <taxon>Perciformes</taxon>
        <taxon>Notothenioidei</taxon>
        <taxon>Channichthyidae</taxon>
        <taxon>Chaenocephalus</taxon>
    </lineage>
</organism>
<name>A0ACB9WH09_CHAAC</name>
<dbReference type="Proteomes" id="UP001057452">
    <property type="component" value="Chromosome 22"/>
</dbReference>